<evidence type="ECO:0000256" key="1">
    <source>
        <dbReference type="SAM" id="MobiDB-lite"/>
    </source>
</evidence>
<dbReference type="EMBL" id="JAGYPF010000002">
    <property type="protein sequence ID" value="MBS4212506.1"/>
    <property type="molecule type" value="Genomic_DNA"/>
</dbReference>
<evidence type="ECO:0000313" key="3">
    <source>
        <dbReference type="Proteomes" id="UP000679749"/>
    </source>
</evidence>
<dbReference type="Proteomes" id="UP000679749">
    <property type="component" value="Unassembled WGS sequence"/>
</dbReference>
<reference evidence="2" key="1">
    <citation type="submission" date="2021-05" db="EMBL/GenBank/DDBJ databases">
        <title>Novel Bacillus species.</title>
        <authorList>
            <person name="Liu G."/>
        </authorList>
    </citation>
    <scope>NUCLEOTIDE SEQUENCE</scope>
    <source>
        <strain evidence="2">FJAT-49825</strain>
    </source>
</reference>
<organism evidence="2 3">
    <name type="scientific">Neobacillus rhizophilus</name>
    <dbReference type="NCBI Taxonomy" id="2833579"/>
    <lineage>
        <taxon>Bacteria</taxon>
        <taxon>Bacillati</taxon>
        <taxon>Bacillota</taxon>
        <taxon>Bacilli</taxon>
        <taxon>Bacillales</taxon>
        <taxon>Bacillaceae</taxon>
        <taxon>Neobacillus</taxon>
    </lineage>
</organism>
<gene>
    <name evidence="2" type="ORF">KHA99_08620</name>
</gene>
<proteinExistence type="predicted"/>
<feature type="compositionally biased region" description="Basic residues" evidence="1">
    <location>
        <begin position="48"/>
        <end position="58"/>
    </location>
</feature>
<accession>A0A942YWB5</accession>
<protein>
    <submittedName>
        <fullName evidence="2">Uncharacterized protein</fullName>
    </submittedName>
</protein>
<evidence type="ECO:0000313" key="2">
    <source>
        <dbReference type="EMBL" id="MBS4212506.1"/>
    </source>
</evidence>
<comment type="caution">
    <text evidence="2">The sequence shown here is derived from an EMBL/GenBank/DDBJ whole genome shotgun (WGS) entry which is preliminary data.</text>
</comment>
<keyword evidence="3" id="KW-1185">Reference proteome</keyword>
<sequence length="58" mass="6327">MTKKFNKGSRNQNSASAGQTSAEFAAEFVSGDNSKGNKRNKDQQSKTKQTHTHNGNRA</sequence>
<dbReference type="RefSeq" id="WP_213117056.1">
    <property type="nucleotide sequence ID" value="NZ_JAGYPF010000002.1"/>
</dbReference>
<dbReference type="AlphaFoldDB" id="A0A942YWB5"/>
<feature type="compositionally biased region" description="Polar residues" evidence="1">
    <location>
        <begin position="8"/>
        <end position="22"/>
    </location>
</feature>
<feature type="region of interest" description="Disordered" evidence="1">
    <location>
        <begin position="1"/>
        <end position="58"/>
    </location>
</feature>
<name>A0A942YWB5_9BACI</name>